<name>D8K7G2_NITWC</name>
<dbReference type="SUPFAM" id="SSF53335">
    <property type="entry name" value="S-adenosyl-L-methionine-dependent methyltransferases"/>
    <property type="match status" value="1"/>
</dbReference>
<evidence type="ECO:0000313" key="9">
    <source>
        <dbReference type="Proteomes" id="UP000000393"/>
    </source>
</evidence>
<dbReference type="Proteomes" id="UP000000393">
    <property type="component" value="Chromosome"/>
</dbReference>
<dbReference type="GO" id="GO:0008176">
    <property type="term" value="F:tRNA (guanine(46)-N7)-methyltransferase activity"/>
    <property type="evidence" value="ECO:0007669"/>
    <property type="project" value="UniProtKB-UniRule"/>
</dbReference>
<dbReference type="KEGG" id="nwa:Nwat_2005"/>
<dbReference type="Pfam" id="PF02390">
    <property type="entry name" value="Methyltransf_4"/>
    <property type="match status" value="1"/>
</dbReference>
<dbReference type="InterPro" id="IPR055361">
    <property type="entry name" value="tRNA_methyltr_TrmB_bact"/>
</dbReference>
<dbReference type="NCBIfam" id="TIGR00091">
    <property type="entry name" value="tRNA (guanosine(46)-N7)-methyltransferase TrmB"/>
    <property type="match status" value="1"/>
</dbReference>
<evidence type="ECO:0000313" key="8">
    <source>
        <dbReference type="EMBL" id="ADJ28839.1"/>
    </source>
</evidence>
<accession>D8K7G2</accession>
<dbReference type="InterPro" id="IPR029063">
    <property type="entry name" value="SAM-dependent_MTases_sf"/>
</dbReference>
<evidence type="ECO:0000256" key="4">
    <source>
        <dbReference type="ARBA" id="ARBA00022679"/>
    </source>
</evidence>
<keyword evidence="5 7" id="KW-0949">S-adenosyl-L-methionine</keyword>
<organism evidence="8 9">
    <name type="scientific">Nitrosococcus watsoni (strain C-113)</name>
    <dbReference type="NCBI Taxonomy" id="105559"/>
    <lineage>
        <taxon>Bacteria</taxon>
        <taxon>Pseudomonadati</taxon>
        <taxon>Pseudomonadota</taxon>
        <taxon>Gammaproteobacteria</taxon>
        <taxon>Chromatiales</taxon>
        <taxon>Chromatiaceae</taxon>
        <taxon>Nitrosococcus</taxon>
    </lineage>
</organism>
<dbReference type="InterPro" id="IPR003358">
    <property type="entry name" value="tRNA_(Gua-N-7)_MeTrfase_Trmb"/>
</dbReference>
<evidence type="ECO:0000256" key="1">
    <source>
        <dbReference type="ARBA" id="ARBA00000142"/>
    </source>
</evidence>
<evidence type="ECO:0000256" key="7">
    <source>
        <dbReference type="HAMAP-Rule" id="MF_01057"/>
    </source>
</evidence>
<feature type="binding site" evidence="7">
    <location>
        <position position="179"/>
    </location>
    <ligand>
        <name>substrate</name>
    </ligand>
</feature>
<feature type="binding site" evidence="7">
    <location>
        <begin position="212"/>
        <end position="215"/>
    </location>
    <ligand>
        <name>substrate</name>
    </ligand>
</feature>
<feature type="binding site" evidence="7">
    <location>
        <position position="147"/>
    </location>
    <ligand>
        <name>substrate</name>
    </ligand>
</feature>
<reference evidence="8 9" key="1">
    <citation type="submission" date="2010-06" db="EMBL/GenBank/DDBJ databases">
        <title>Complete sequence of chromosome of Nitrosococcus watsoni C-113.</title>
        <authorList>
            <consortium name="US DOE Joint Genome Institute"/>
            <person name="Lucas S."/>
            <person name="Copeland A."/>
            <person name="Lapidus A."/>
            <person name="Cheng J.-F."/>
            <person name="Bruce D."/>
            <person name="Goodwin L."/>
            <person name="Pitluck S."/>
            <person name="Malfatti S.A."/>
            <person name="Chain P.S.G."/>
            <person name="Land M."/>
            <person name="Hauser L."/>
            <person name="Kyrpides N."/>
            <person name="Ivanova N."/>
            <person name="Cambell M.A."/>
            <person name="Heidelberg J.F."/>
            <person name="Klotz M.G."/>
            <person name="Woyke T."/>
        </authorList>
    </citation>
    <scope>NUCLEOTIDE SEQUENCE [LARGE SCALE GENOMIC DNA]</scope>
    <source>
        <strain evidence="8 9">C-113</strain>
    </source>
</reference>
<comment type="similarity">
    <text evidence="7">Belongs to the class I-like SAM-binding methyltransferase superfamily. TrmB family.</text>
</comment>
<keyword evidence="4 7" id="KW-0808">Transferase</keyword>
<dbReference type="OrthoDB" id="9802090at2"/>
<feature type="binding site" evidence="7">
    <location>
        <position position="143"/>
    </location>
    <ligand>
        <name>S-adenosyl-L-methionine</name>
        <dbReference type="ChEBI" id="CHEBI:59789"/>
    </ligand>
</feature>
<protein>
    <recommendedName>
        <fullName evidence="7">tRNA (guanine-N(7)-)-methyltransferase</fullName>
        <ecNumber evidence="7">2.1.1.33</ecNumber>
    </recommendedName>
    <alternativeName>
        <fullName evidence="7">tRNA (guanine(46)-N(7))-methyltransferase</fullName>
    </alternativeName>
    <alternativeName>
        <fullName evidence="7">tRNA(m7G46)-methyltransferase</fullName>
    </alternativeName>
</protein>
<evidence type="ECO:0000256" key="3">
    <source>
        <dbReference type="ARBA" id="ARBA00022603"/>
    </source>
</evidence>
<dbReference type="CDD" id="cd02440">
    <property type="entry name" value="AdoMet_MTases"/>
    <property type="match status" value="1"/>
</dbReference>
<dbReference type="UniPathway" id="UPA00989"/>
<dbReference type="STRING" id="105559.Nwat_2005"/>
<feature type="binding site" evidence="7">
    <location>
        <position position="68"/>
    </location>
    <ligand>
        <name>S-adenosyl-L-methionine</name>
        <dbReference type="ChEBI" id="CHEBI:59789"/>
    </ligand>
</feature>
<dbReference type="RefSeq" id="WP_013220930.1">
    <property type="nucleotide sequence ID" value="NC_014315.1"/>
</dbReference>
<feature type="binding site" evidence="7">
    <location>
        <position position="120"/>
    </location>
    <ligand>
        <name>S-adenosyl-L-methionine</name>
        <dbReference type="ChEBI" id="CHEBI:59789"/>
    </ligand>
</feature>
<dbReference type="PROSITE" id="PS51625">
    <property type="entry name" value="SAM_MT_TRMB"/>
    <property type="match status" value="1"/>
</dbReference>
<sequence length="236" mass="26866">MANSITLEERGESFQPRPITSFARREGRMTPAQKKALEHLWPRYSIDLGTGPLNLAAIFNRQAERILEIGFGNGESLLQQARAAPERDFLGIEVYRPGIGHLLLRLKAEGLENIRVIHGDAWEVLQRALPNPSLDGVQIFFPDPWPKKRHHKRRLIQPSFVDLLECKIKPGGWLHLATDWQDYAEQIKAVLNQHAGFNPLANEGQSTQRPCTKFEARGQQQGHGVWDLRFKRSVDS</sequence>
<dbReference type="eggNOG" id="COG0220">
    <property type="taxonomic scope" value="Bacteria"/>
</dbReference>
<evidence type="ECO:0000256" key="2">
    <source>
        <dbReference type="ARBA" id="ARBA00003015"/>
    </source>
</evidence>
<comment type="pathway">
    <text evidence="7">tRNA modification; N(7)-methylguanine-tRNA biosynthesis.</text>
</comment>
<dbReference type="PANTHER" id="PTHR23417">
    <property type="entry name" value="3-DEOXY-D-MANNO-OCTULOSONIC-ACID TRANSFERASE/TRNA GUANINE-N 7 - -METHYLTRANSFERASE"/>
    <property type="match status" value="1"/>
</dbReference>
<dbReference type="HOGENOM" id="CLU_050910_0_1_6"/>
<evidence type="ECO:0000256" key="5">
    <source>
        <dbReference type="ARBA" id="ARBA00022691"/>
    </source>
</evidence>
<keyword evidence="9" id="KW-1185">Reference proteome</keyword>
<evidence type="ECO:0000256" key="6">
    <source>
        <dbReference type="ARBA" id="ARBA00022694"/>
    </source>
</evidence>
<dbReference type="Gene3D" id="3.40.50.150">
    <property type="entry name" value="Vaccinia Virus protein VP39"/>
    <property type="match status" value="1"/>
</dbReference>
<comment type="caution">
    <text evidence="7">Lacks conserved residue(s) required for the propagation of feature annotation.</text>
</comment>
<dbReference type="HAMAP" id="MF_01057">
    <property type="entry name" value="tRNA_methyltr_TrmB"/>
    <property type="match status" value="1"/>
</dbReference>
<dbReference type="EC" id="2.1.1.33" evidence="7"/>
<comment type="function">
    <text evidence="2 7">Catalyzes the formation of N(7)-methylguanine at position 46 (m7G46) in tRNA.</text>
</comment>
<keyword evidence="3 7" id="KW-0489">Methyltransferase</keyword>
<gene>
    <name evidence="7" type="primary">trmB</name>
    <name evidence="8" type="ordered locus">Nwat_2005</name>
</gene>
<comment type="catalytic activity">
    <reaction evidence="1 7">
        <text>guanosine(46) in tRNA + S-adenosyl-L-methionine = N(7)-methylguanosine(46) in tRNA + S-adenosyl-L-homocysteine</text>
        <dbReference type="Rhea" id="RHEA:42708"/>
        <dbReference type="Rhea" id="RHEA-COMP:10188"/>
        <dbReference type="Rhea" id="RHEA-COMP:10189"/>
        <dbReference type="ChEBI" id="CHEBI:57856"/>
        <dbReference type="ChEBI" id="CHEBI:59789"/>
        <dbReference type="ChEBI" id="CHEBI:74269"/>
        <dbReference type="ChEBI" id="CHEBI:74480"/>
        <dbReference type="EC" id="2.1.1.33"/>
    </reaction>
</comment>
<keyword evidence="6 7" id="KW-0819">tRNA processing</keyword>
<dbReference type="PANTHER" id="PTHR23417:SF14">
    <property type="entry name" value="PENTACOTRIPEPTIDE-REPEAT REGION OF PRORP DOMAIN-CONTAINING PROTEIN"/>
    <property type="match status" value="1"/>
</dbReference>
<feature type="binding site" evidence="7">
    <location>
        <position position="93"/>
    </location>
    <ligand>
        <name>S-adenosyl-L-methionine</name>
        <dbReference type="ChEBI" id="CHEBI:59789"/>
    </ligand>
</feature>
<dbReference type="EMBL" id="CP002086">
    <property type="protein sequence ID" value="ADJ28839.1"/>
    <property type="molecule type" value="Genomic_DNA"/>
</dbReference>
<proteinExistence type="inferred from homology"/>
<dbReference type="GO" id="GO:0043527">
    <property type="term" value="C:tRNA methyltransferase complex"/>
    <property type="evidence" value="ECO:0007669"/>
    <property type="project" value="TreeGrafter"/>
</dbReference>
<dbReference type="AlphaFoldDB" id="D8K7G2"/>